<dbReference type="NCBIfam" id="TIGR03647">
    <property type="entry name" value="Na_symport_sm"/>
    <property type="match status" value="1"/>
</dbReference>
<keyword evidence="4" id="KW-1185">Reference proteome</keyword>
<reference evidence="4" key="1">
    <citation type="journal article" date="2019" name="Int. J. Syst. Evol. Microbiol.">
        <title>The Global Catalogue of Microorganisms (GCM) 10K type strain sequencing project: providing services to taxonomists for standard genome sequencing and annotation.</title>
        <authorList>
            <consortium name="The Broad Institute Genomics Platform"/>
            <consortium name="The Broad Institute Genome Sequencing Center for Infectious Disease"/>
            <person name="Wu L."/>
            <person name="Ma J."/>
        </authorList>
    </citation>
    <scope>NUCLEOTIDE SEQUENCE [LARGE SCALE GENOMIC DNA]</scope>
    <source>
        <strain evidence="4">CGMCC 1.15407</strain>
    </source>
</reference>
<evidence type="ECO:0000313" key="3">
    <source>
        <dbReference type="EMBL" id="GGF32905.1"/>
    </source>
</evidence>
<dbReference type="Proteomes" id="UP000647339">
    <property type="component" value="Unassembled WGS sequence"/>
</dbReference>
<dbReference type="RefSeq" id="WP_137401473.1">
    <property type="nucleotide sequence ID" value="NZ_BMIU01000009.1"/>
</dbReference>
<keyword evidence="1" id="KW-0472">Membrane</keyword>
<comment type="caution">
    <text evidence="3">The sequence shown here is derived from an EMBL/GenBank/DDBJ whole genome shotgun (WGS) entry which is preliminary data.</text>
</comment>
<feature type="transmembrane region" description="Helical" evidence="1">
    <location>
        <begin position="52"/>
        <end position="73"/>
    </location>
</feature>
<keyword evidence="1" id="KW-0812">Transmembrane</keyword>
<feature type="transmembrane region" description="Helical" evidence="1">
    <location>
        <begin position="21"/>
        <end position="40"/>
    </location>
</feature>
<feature type="domain" description="Sodium symporter small subunit" evidence="2">
    <location>
        <begin position="8"/>
        <end position="84"/>
    </location>
</feature>
<keyword evidence="1" id="KW-1133">Transmembrane helix</keyword>
<dbReference type="InterPro" id="IPR019886">
    <property type="entry name" value="Na_symporter_ssu"/>
</dbReference>
<evidence type="ECO:0000256" key="1">
    <source>
        <dbReference type="SAM" id="Phobius"/>
    </source>
</evidence>
<accession>A0ABQ1V1E8</accession>
<organism evidence="3 4">
    <name type="scientific">Echinicola rosea</name>
    <dbReference type="NCBI Taxonomy" id="1807691"/>
    <lineage>
        <taxon>Bacteria</taxon>
        <taxon>Pseudomonadati</taxon>
        <taxon>Bacteroidota</taxon>
        <taxon>Cytophagia</taxon>
        <taxon>Cytophagales</taxon>
        <taxon>Cyclobacteriaceae</taxon>
        <taxon>Echinicola</taxon>
    </lineage>
</organism>
<evidence type="ECO:0000313" key="4">
    <source>
        <dbReference type="Proteomes" id="UP000647339"/>
    </source>
</evidence>
<proteinExistence type="predicted"/>
<dbReference type="EMBL" id="BMIU01000009">
    <property type="protein sequence ID" value="GGF32905.1"/>
    <property type="molecule type" value="Genomic_DNA"/>
</dbReference>
<dbReference type="PROSITE" id="PS51257">
    <property type="entry name" value="PROKAR_LIPOPROTEIN"/>
    <property type="match status" value="1"/>
</dbReference>
<evidence type="ECO:0000259" key="2">
    <source>
        <dbReference type="Pfam" id="PF13937"/>
    </source>
</evidence>
<sequence length="85" mass="10016">MSQQEKMKAYWRRNVKILLSLLAVWFTVSFGCGILLVDVLNKIQLGGFKLGFWFAQQGAIYVFVILIFVYVWLLNKLDREFDVHE</sequence>
<dbReference type="Pfam" id="PF13937">
    <property type="entry name" value="DUF4212"/>
    <property type="match status" value="1"/>
</dbReference>
<protein>
    <recommendedName>
        <fullName evidence="2">Sodium symporter small subunit domain-containing protein</fullName>
    </recommendedName>
</protein>
<name>A0ABQ1V1E8_9BACT</name>
<gene>
    <name evidence="3" type="ORF">GCM10011339_21340</name>
</gene>